<keyword evidence="3" id="KW-1185">Reference proteome</keyword>
<accession>A0A369JDW0</accession>
<protein>
    <recommendedName>
        <fullName evidence="1">Hemerythrin-like domain-containing protein</fullName>
    </recommendedName>
</protein>
<dbReference type="PANTHER" id="PTHR38048">
    <property type="entry name" value="EXPRESSED PROTEIN"/>
    <property type="match status" value="1"/>
</dbReference>
<comment type="caution">
    <text evidence="2">The sequence shown here is derived from an EMBL/GenBank/DDBJ whole genome shotgun (WGS) entry which is preliminary data.</text>
</comment>
<dbReference type="OrthoDB" id="58416at2759"/>
<dbReference type="CDD" id="cd12108">
    <property type="entry name" value="Hr-like"/>
    <property type="match status" value="1"/>
</dbReference>
<reference evidence="2" key="1">
    <citation type="submission" date="2018-04" db="EMBL/GenBank/DDBJ databases">
        <title>Whole genome sequencing of Hypsizygus marmoreus.</title>
        <authorList>
            <person name="Choi I.-G."/>
            <person name="Min B."/>
            <person name="Kim J.-G."/>
            <person name="Kim S."/>
            <person name="Oh Y.-L."/>
            <person name="Kong W.-S."/>
            <person name="Park H."/>
            <person name="Jeong J."/>
            <person name="Song E.-S."/>
        </authorList>
    </citation>
    <scope>NUCLEOTIDE SEQUENCE [LARGE SCALE GENOMIC DNA]</scope>
    <source>
        <strain evidence="2">51987-8</strain>
    </source>
</reference>
<dbReference type="Proteomes" id="UP000076154">
    <property type="component" value="Unassembled WGS sequence"/>
</dbReference>
<dbReference type="EMBL" id="LUEZ02000080">
    <property type="protein sequence ID" value="RDB19400.1"/>
    <property type="molecule type" value="Genomic_DNA"/>
</dbReference>
<name>A0A369JDW0_HYPMA</name>
<proteinExistence type="predicted"/>
<dbReference type="Pfam" id="PF01814">
    <property type="entry name" value="Hemerythrin"/>
    <property type="match status" value="1"/>
</dbReference>
<sequence>MATPKDTYELLQFNMINAHDTYKLGYTIIMTQLETPPKDDLKNFLGYFEAWVVSVIGHHDTEEEVVFPFLNQKMDFSPEIEQHRVIHDTLHVLLPLIEEAKADPSKFDAEKLKKIMIDFKDPLISHLDEEVEHISAAKMKEAGFAEADILAMLGKMESYAKSHGDPFLLVPYMRSHTAAEYKDTWPPMPWILRKLVIPYVLAKKHSGYWKYSPYAMS</sequence>
<gene>
    <name evidence="2" type="ORF">Hypma_013483</name>
</gene>
<evidence type="ECO:0000313" key="2">
    <source>
        <dbReference type="EMBL" id="RDB19400.1"/>
    </source>
</evidence>
<feature type="domain" description="Hemerythrin-like" evidence="1">
    <location>
        <begin position="35"/>
        <end position="132"/>
    </location>
</feature>
<evidence type="ECO:0000259" key="1">
    <source>
        <dbReference type="Pfam" id="PF01814"/>
    </source>
</evidence>
<dbReference type="Gene3D" id="1.20.120.520">
    <property type="entry name" value="nmb1532 protein domain like"/>
    <property type="match status" value="1"/>
</dbReference>
<dbReference type="STRING" id="39966.A0A369JDW0"/>
<dbReference type="InterPro" id="IPR053206">
    <property type="entry name" value="Dimeric_xanthone_biosynth"/>
</dbReference>
<dbReference type="PANTHER" id="PTHR38048:SF2">
    <property type="entry name" value="HEMERYTHRIN-LIKE DOMAIN-CONTAINING PROTEIN"/>
    <property type="match status" value="1"/>
</dbReference>
<dbReference type="AlphaFoldDB" id="A0A369JDW0"/>
<dbReference type="InParanoid" id="A0A369JDW0"/>
<evidence type="ECO:0000313" key="3">
    <source>
        <dbReference type="Proteomes" id="UP000076154"/>
    </source>
</evidence>
<organism evidence="2 3">
    <name type="scientific">Hypsizygus marmoreus</name>
    <name type="common">White beech mushroom</name>
    <name type="synonym">Agaricus marmoreus</name>
    <dbReference type="NCBI Taxonomy" id="39966"/>
    <lineage>
        <taxon>Eukaryota</taxon>
        <taxon>Fungi</taxon>
        <taxon>Dikarya</taxon>
        <taxon>Basidiomycota</taxon>
        <taxon>Agaricomycotina</taxon>
        <taxon>Agaricomycetes</taxon>
        <taxon>Agaricomycetidae</taxon>
        <taxon>Agaricales</taxon>
        <taxon>Tricholomatineae</taxon>
        <taxon>Lyophyllaceae</taxon>
        <taxon>Hypsizygus</taxon>
    </lineage>
</organism>
<dbReference type="InterPro" id="IPR012312">
    <property type="entry name" value="Hemerythrin-like"/>
</dbReference>